<proteinExistence type="predicted"/>
<gene>
    <name evidence="1" type="ORF">GZ78_06820</name>
</gene>
<dbReference type="EMBL" id="JOKH01000001">
    <property type="protein sequence ID" value="KEQ19605.1"/>
    <property type="molecule type" value="Genomic_DNA"/>
</dbReference>
<dbReference type="STRING" id="1137799.GZ78_06820"/>
<comment type="caution">
    <text evidence="1">The sequence shown here is derived from an EMBL/GenBank/DDBJ whole genome shotgun (WGS) entry which is preliminary data.</text>
</comment>
<reference evidence="1 2" key="1">
    <citation type="submission" date="2014-06" db="EMBL/GenBank/DDBJ databases">
        <title>Whole Genome Sequences of Three Symbiotic Endozoicomonas Bacteria.</title>
        <authorList>
            <person name="Neave M.J."/>
            <person name="Apprill A."/>
            <person name="Voolstra C.R."/>
        </authorList>
    </citation>
    <scope>NUCLEOTIDE SEQUENCE [LARGE SCALE GENOMIC DNA]</scope>
    <source>
        <strain evidence="1 2">DSM 25634</strain>
    </source>
</reference>
<keyword evidence="2" id="KW-1185">Reference proteome</keyword>
<accession>A0A081NMD2</accession>
<evidence type="ECO:0000313" key="2">
    <source>
        <dbReference type="Proteomes" id="UP000028073"/>
    </source>
</evidence>
<dbReference type="Proteomes" id="UP000028073">
    <property type="component" value="Unassembled WGS sequence"/>
</dbReference>
<sequence length="71" mass="8189">MIHIKILGHTLIVSYLSLCNVSKNDLSRSWLFLLDDFSADETCQQIIDHEITNLFTQRADTRNLNKILVSL</sequence>
<organism evidence="1 2">
    <name type="scientific">Endozoicomonas numazuensis</name>
    <dbReference type="NCBI Taxonomy" id="1137799"/>
    <lineage>
        <taxon>Bacteria</taxon>
        <taxon>Pseudomonadati</taxon>
        <taxon>Pseudomonadota</taxon>
        <taxon>Gammaproteobacteria</taxon>
        <taxon>Oceanospirillales</taxon>
        <taxon>Endozoicomonadaceae</taxon>
        <taxon>Endozoicomonas</taxon>
    </lineage>
</organism>
<name>A0A081NMD2_9GAMM</name>
<dbReference type="AlphaFoldDB" id="A0A081NMD2"/>
<evidence type="ECO:0000313" key="1">
    <source>
        <dbReference type="EMBL" id="KEQ19605.1"/>
    </source>
</evidence>
<protein>
    <submittedName>
        <fullName evidence="1">Uncharacterized protein</fullName>
    </submittedName>
</protein>